<reference evidence="6 7" key="1">
    <citation type="submission" date="2024-02" db="EMBL/GenBank/DDBJ databases">
        <title>De novo assembly and annotation of 12 fungi associated with fruit tree decline syndrome in Ontario, Canada.</title>
        <authorList>
            <person name="Sulman M."/>
            <person name="Ellouze W."/>
            <person name="Ilyukhin E."/>
        </authorList>
    </citation>
    <scope>NUCLEOTIDE SEQUENCE [LARGE SCALE GENOMIC DNA]</scope>
    <source>
        <strain evidence="6 7">M1-105</strain>
    </source>
</reference>
<feature type="domain" description="INO80 complex subunit F" evidence="5">
    <location>
        <begin position="181"/>
        <end position="227"/>
    </location>
</feature>
<comment type="subcellular location">
    <subcellularLocation>
        <location evidence="1">Nucleus</location>
    </subcellularLocation>
</comment>
<feature type="compositionally biased region" description="Basic and acidic residues" evidence="4">
    <location>
        <begin position="403"/>
        <end position="414"/>
    </location>
</feature>
<feature type="compositionally biased region" description="Polar residues" evidence="4">
    <location>
        <begin position="160"/>
        <end position="171"/>
    </location>
</feature>
<feature type="compositionally biased region" description="Low complexity" evidence="4">
    <location>
        <begin position="380"/>
        <end position="394"/>
    </location>
</feature>
<dbReference type="Proteomes" id="UP001521116">
    <property type="component" value="Unassembled WGS sequence"/>
</dbReference>
<proteinExistence type="predicted"/>
<name>A0ABR3T6V3_9PEZI</name>
<feature type="region of interest" description="Disordered" evidence="4">
    <location>
        <begin position="233"/>
        <end position="443"/>
    </location>
</feature>
<evidence type="ECO:0000256" key="3">
    <source>
        <dbReference type="SAM" id="Coils"/>
    </source>
</evidence>
<dbReference type="Pfam" id="PF24245">
    <property type="entry name" value="INO80F"/>
    <property type="match status" value="1"/>
</dbReference>
<feature type="compositionally biased region" description="Polar residues" evidence="4">
    <location>
        <begin position="274"/>
        <end position="283"/>
    </location>
</feature>
<dbReference type="InterPro" id="IPR056513">
    <property type="entry name" value="INO80F"/>
</dbReference>
<evidence type="ECO:0000256" key="4">
    <source>
        <dbReference type="SAM" id="MobiDB-lite"/>
    </source>
</evidence>
<feature type="compositionally biased region" description="Polar residues" evidence="4">
    <location>
        <begin position="429"/>
        <end position="443"/>
    </location>
</feature>
<evidence type="ECO:0000313" key="6">
    <source>
        <dbReference type="EMBL" id="KAL1635111.1"/>
    </source>
</evidence>
<evidence type="ECO:0000259" key="5">
    <source>
        <dbReference type="Pfam" id="PF24245"/>
    </source>
</evidence>
<feature type="region of interest" description="Disordered" evidence="4">
    <location>
        <begin position="1"/>
        <end position="175"/>
    </location>
</feature>
<keyword evidence="3" id="KW-0175">Coiled coil</keyword>
<feature type="compositionally biased region" description="Low complexity" evidence="4">
    <location>
        <begin position="108"/>
        <end position="119"/>
    </location>
</feature>
<feature type="compositionally biased region" description="Basic and acidic residues" evidence="4">
    <location>
        <begin position="355"/>
        <end position="364"/>
    </location>
</feature>
<accession>A0ABR3T6V3</accession>
<dbReference type="EMBL" id="JAJVDC020000012">
    <property type="protein sequence ID" value="KAL1635111.1"/>
    <property type="molecule type" value="Genomic_DNA"/>
</dbReference>
<gene>
    <name evidence="6" type="ORF">SLS56_001863</name>
</gene>
<feature type="compositionally biased region" description="Basic and acidic residues" evidence="4">
    <location>
        <begin position="85"/>
        <end position="103"/>
    </location>
</feature>
<comment type="caution">
    <text evidence="6">The sequence shown here is derived from an EMBL/GenBank/DDBJ whole genome shotgun (WGS) entry which is preliminary data.</text>
</comment>
<keyword evidence="2" id="KW-0539">Nucleus</keyword>
<feature type="compositionally biased region" description="Low complexity" evidence="4">
    <location>
        <begin position="328"/>
        <end position="348"/>
    </location>
</feature>
<feature type="compositionally biased region" description="Acidic residues" evidence="4">
    <location>
        <begin position="44"/>
        <end position="84"/>
    </location>
</feature>
<organism evidence="6 7">
    <name type="scientific">Neofusicoccum ribis</name>
    <dbReference type="NCBI Taxonomy" id="45134"/>
    <lineage>
        <taxon>Eukaryota</taxon>
        <taxon>Fungi</taxon>
        <taxon>Dikarya</taxon>
        <taxon>Ascomycota</taxon>
        <taxon>Pezizomycotina</taxon>
        <taxon>Dothideomycetes</taxon>
        <taxon>Dothideomycetes incertae sedis</taxon>
        <taxon>Botryosphaeriales</taxon>
        <taxon>Botryosphaeriaceae</taxon>
        <taxon>Neofusicoccum</taxon>
    </lineage>
</organism>
<feature type="compositionally biased region" description="Basic and acidic residues" evidence="4">
    <location>
        <begin position="257"/>
        <end position="273"/>
    </location>
</feature>
<sequence length="443" mass="47501">MREEEEIAGSIRRDPTANENAQTQYVESSGTENWSYRRTPSSSPEDDAREDDAHEDDAYGGDASETDTSEEDASEDSASEDDMPEHDTPEDTVKGDKSKEDTSRNGTSDDSASESGESGYTTDEYAPDDPKFWGKAFPQKRAETLRSKESQAHEIPGLTFPTTESSGNNATPLPPSVEAAYYRKCIALKRRLNEIEANNEAARLRKVRLDRAILKMRLERAFLLERLAERMAPNVDDSDRSTSPPPTVRHNSPALAKDAKSDIRRSQPQEKPTRGSTSNTTHQPHVHPLAMSSAHSTPDPVRPGSGIPYGNTSVPTGLNGTPSSTPFSGSAPPHAGPAASGAPGLSLPQPQFGESRLEEREGQRSAENGTPSAAGDHGRPFAAAPAPGVPGSTGDRLSAGPEIRSDANGERRIVQQDTEMGEADAAPQDDQSQSGVGFTAVNR</sequence>
<keyword evidence="7" id="KW-1185">Reference proteome</keyword>
<protein>
    <recommendedName>
        <fullName evidence="5">INO80 complex subunit F domain-containing protein</fullName>
    </recommendedName>
</protein>
<feature type="compositionally biased region" description="Polar residues" evidence="4">
    <location>
        <begin position="310"/>
        <end position="327"/>
    </location>
</feature>
<evidence type="ECO:0000256" key="1">
    <source>
        <dbReference type="ARBA" id="ARBA00004123"/>
    </source>
</evidence>
<evidence type="ECO:0000313" key="7">
    <source>
        <dbReference type="Proteomes" id="UP001521116"/>
    </source>
</evidence>
<feature type="coiled-coil region" evidence="3">
    <location>
        <begin position="185"/>
        <end position="212"/>
    </location>
</feature>
<feature type="compositionally biased region" description="Polar residues" evidence="4">
    <location>
        <begin position="17"/>
        <end position="43"/>
    </location>
</feature>
<evidence type="ECO:0000256" key="2">
    <source>
        <dbReference type="ARBA" id="ARBA00023242"/>
    </source>
</evidence>
<feature type="compositionally biased region" description="Basic and acidic residues" evidence="4">
    <location>
        <begin position="140"/>
        <end position="152"/>
    </location>
</feature>